<reference evidence="1" key="1">
    <citation type="submission" date="2020-03" db="EMBL/GenBank/DDBJ databases">
        <title>The deep terrestrial virosphere.</title>
        <authorList>
            <person name="Holmfeldt K."/>
            <person name="Nilsson E."/>
            <person name="Simone D."/>
            <person name="Lopez-Fernandez M."/>
            <person name="Wu X."/>
            <person name="de Brujin I."/>
            <person name="Lundin D."/>
            <person name="Andersson A."/>
            <person name="Bertilsson S."/>
            <person name="Dopson M."/>
        </authorList>
    </citation>
    <scope>NUCLEOTIDE SEQUENCE</scope>
    <source>
        <strain evidence="1">MM415B02720</strain>
    </source>
</reference>
<gene>
    <name evidence="1" type="ORF">MM415B02720_0001</name>
</gene>
<proteinExistence type="predicted"/>
<sequence>MDKRKIVIYVAGKYAGKNSDEVEENVNLALATAKKIWELGFTVICPHGNNHFSHFCSQHGNEVGLEYIDFLTGDKELINRSDGIFLLSNWKDSPGACKEWQFAEENSIPIFYWLEELSQYEWKEQYIEFRKVVDKMYHLHVQKNKDYSSINILGAGIKGVVIRLWDKVCRLMNLVGFKVEVTFLDKGRIKAIFSPGNEKKAGNEPEEDSWLDAAVYSIIGLLVRREKWGK</sequence>
<dbReference type="AlphaFoldDB" id="A0A6M3L221"/>
<name>A0A6M3L221_9ZZZZ</name>
<accession>A0A6M3L221</accession>
<dbReference type="Gene3D" id="3.40.50.10400">
    <property type="entry name" value="Hypothetical protein PA1492"/>
    <property type="match status" value="1"/>
</dbReference>
<protein>
    <submittedName>
        <fullName evidence="1">Uncharacterized protein</fullName>
    </submittedName>
</protein>
<dbReference type="InterPro" id="IPR025518">
    <property type="entry name" value="DUF4406"/>
</dbReference>
<dbReference type="EMBL" id="MT142792">
    <property type="protein sequence ID" value="QJA88613.1"/>
    <property type="molecule type" value="Genomic_DNA"/>
</dbReference>
<organism evidence="1">
    <name type="scientific">viral metagenome</name>
    <dbReference type="NCBI Taxonomy" id="1070528"/>
    <lineage>
        <taxon>unclassified sequences</taxon>
        <taxon>metagenomes</taxon>
        <taxon>organismal metagenomes</taxon>
    </lineage>
</organism>
<evidence type="ECO:0000313" key="1">
    <source>
        <dbReference type="EMBL" id="QJA88613.1"/>
    </source>
</evidence>
<dbReference type="Pfam" id="PF14359">
    <property type="entry name" value="DUF4406"/>
    <property type="match status" value="1"/>
</dbReference>
<dbReference type="SUPFAM" id="SSF52309">
    <property type="entry name" value="N-(deoxy)ribosyltransferase-like"/>
    <property type="match status" value="1"/>
</dbReference>